<feature type="domain" description="CobQ/CobB/MinD/ParA nucleotide binding" evidence="3">
    <location>
        <begin position="4"/>
        <end position="244"/>
    </location>
</feature>
<dbReference type="Gene3D" id="3.40.50.300">
    <property type="entry name" value="P-loop containing nucleotide triphosphate hydrolases"/>
    <property type="match status" value="1"/>
</dbReference>
<dbReference type="GO" id="GO:0005524">
    <property type="term" value="F:ATP binding"/>
    <property type="evidence" value="ECO:0007669"/>
    <property type="project" value="UniProtKB-KW"/>
</dbReference>
<dbReference type="Proteomes" id="UP000033111">
    <property type="component" value="Chromosome"/>
</dbReference>
<dbReference type="GO" id="GO:0005829">
    <property type="term" value="C:cytosol"/>
    <property type="evidence" value="ECO:0007669"/>
    <property type="project" value="TreeGrafter"/>
</dbReference>
<evidence type="ECO:0000259" key="3">
    <source>
        <dbReference type="Pfam" id="PF01656"/>
    </source>
</evidence>
<organism evidence="4 5">
    <name type="scientific">Methanosarcina siciliae T4/M</name>
    <dbReference type="NCBI Taxonomy" id="1434120"/>
    <lineage>
        <taxon>Archaea</taxon>
        <taxon>Methanobacteriati</taxon>
        <taxon>Methanobacteriota</taxon>
        <taxon>Stenosarchaea group</taxon>
        <taxon>Methanomicrobia</taxon>
        <taxon>Methanosarcinales</taxon>
        <taxon>Methanosarcinaceae</taxon>
        <taxon>Methanosarcina</taxon>
    </lineage>
</organism>
<dbReference type="InterPro" id="IPR014433">
    <property type="entry name" value="CooC"/>
</dbReference>
<dbReference type="GO" id="GO:0009898">
    <property type="term" value="C:cytoplasmic side of plasma membrane"/>
    <property type="evidence" value="ECO:0007669"/>
    <property type="project" value="TreeGrafter"/>
</dbReference>
<dbReference type="FunFam" id="3.40.50.300:FF:001573">
    <property type="entry name" value="Carbon monoxide dehydrogenase accessory protein CooC"/>
    <property type="match status" value="1"/>
</dbReference>
<reference evidence="4 5" key="1">
    <citation type="submission" date="2014-07" db="EMBL/GenBank/DDBJ databases">
        <title>Methanogenic archaea and the global carbon cycle.</title>
        <authorList>
            <person name="Henriksen J.R."/>
            <person name="Luke J."/>
            <person name="Reinhart S."/>
            <person name="Benedict M.N."/>
            <person name="Youngblut N.D."/>
            <person name="Metcalf M.E."/>
            <person name="Whitaker R.J."/>
            <person name="Metcalf W.W."/>
        </authorList>
    </citation>
    <scope>NUCLEOTIDE SEQUENCE [LARGE SCALE GENOMIC DNA]</scope>
    <source>
        <strain evidence="4 5">T4/M</strain>
    </source>
</reference>
<evidence type="ECO:0000313" key="4">
    <source>
        <dbReference type="EMBL" id="AKB29753.1"/>
    </source>
</evidence>
<dbReference type="InterPro" id="IPR027417">
    <property type="entry name" value="P-loop_NTPase"/>
</dbReference>
<dbReference type="PATRIC" id="fig|1434120.4.peg.3937"/>
<dbReference type="GO" id="GO:0016887">
    <property type="term" value="F:ATP hydrolysis activity"/>
    <property type="evidence" value="ECO:0007669"/>
    <property type="project" value="TreeGrafter"/>
</dbReference>
<accession>A0A0E3P9E7</accession>
<dbReference type="SUPFAM" id="SSF52540">
    <property type="entry name" value="P-loop containing nucleoside triphosphate hydrolases"/>
    <property type="match status" value="1"/>
</dbReference>
<dbReference type="GeneID" id="24861935"/>
<dbReference type="HOGENOM" id="CLU_082962_1_0_2"/>
<dbReference type="Pfam" id="PF01656">
    <property type="entry name" value="CbiA"/>
    <property type="match status" value="1"/>
</dbReference>
<gene>
    <name evidence="4" type="ORF">MSSIT_3034</name>
</gene>
<dbReference type="PANTHER" id="PTHR43384:SF3">
    <property type="entry name" value="AAA+ ATPASE DOMAIN-CONTAINING PROTEIN"/>
    <property type="match status" value="1"/>
</dbReference>
<dbReference type="GO" id="GO:0051782">
    <property type="term" value="P:negative regulation of cell division"/>
    <property type="evidence" value="ECO:0007669"/>
    <property type="project" value="TreeGrafter"/>
</dbReference>
<dbReference type="RefSeq" id="WP_048173550.1">
    <property type="nucleotide sequence ID" value="NZ_CP009506.1"/>
</dbReference>
<dbReference type="AlphaFoldDB" id="A0A0E3P9E7"/>
<evidence type="ECO:0000256" key="1">
    <source>
        <dbReference type="ARBA" id="ARBA00022741"/>
    </source>
</evidence>
<keyword evidence="1" id="KW-0547">Nucleotide-binding</keyword>
<proteinExistence type="predicted"/>
<dbReference type="KEGG" id="msw:MSSIT_3034"/>
<evidence type="ECO:0000256" key="2">
    <source>
        <dbReference type="ARBA" id="ARBA00022840"/>
    </source>
</evidence>
<dbReference type="PANTHER" id="PTHR43384">
    <property type="entry name" value="SEPTUM SITE-DETERMINING PROTEIN MIND HOMOLOG, CHLOROPLASTIC-RELATED"/>
    <property type="match status" value="1"/>
</dbReference>
<protein>
    <submittedName>
        <fullName evidence="4">Nickel insertion protein</fullName>
    </submittedName>
</protein>
<dbReference type="InterPro" id="IPR002586">
    <property type="entry name" value="CobQ/CobB/MinD/ParA_Nub-bd_dom"/>
</dbReference>
<dbReference type="EMBL" id="CP009506">
    <property type="protein sequence ID" value="AKB29753.1"/>
    <property type="molecule type" value="Genomic_DNA"/>
</dbReference>
<keyword evidence="2" id="KW-0067">ATP-binding</keyword>
<sequence length="263" mass="28479">MKIAVCGKGGSGKSTISALLAKQMAKTKNVLVLDTDESNYGLHGQLGLAAPRDLMEYFGGKQGFKQKQRAPKTAPLGGLAVPGALGGQPKSRFFEERWSFSGLPPEFVEEKGKIRLMAIGKIHEFGEGCACPMGVLTREFLENLDLTENDIVIVDTEAGVEHFGRGVAKDFDTILVVVDPSFESLKLSKKFDELGGQAGNRVFFVLNKVEEDIKGELLEAVDSSKVAAVIPADRELFRASLKGAEFDIELEGIAKLAEFLDKN</sequence>
<name>A0A0E3P9E7_9EURY</name>
<evidence type="ECO:0000313" key="5">
    <source>
        <dbReference type="Proteomes" id="UP000033111"/>
    </source>
</evidence>
<dbReference type="PIRSF" id="PIRSF005647">
    <property type="entry name" value="CooC"/>
    <property type="match status" value="1"/>
</dbReference>
<dbReference type="OrthoDB" id="31168at2157"/>
<keyword evidence="5" id="KW-1185">Reference proteome</keyword>
<dbReference type="InterPro" id="IPR050625">
    <property type="entry name" value="ParA/MinD_ATPase"/>
</dbReference>